<organism evidence="1 2">
    <name type="scientific">Lachnoanaerobaculum saburreum F0468</name>
    <dbReference type="NCBI Taxonomy" id="1095750"/>
    <lineage>
        <taxon>Bacteria</taxon>
        <taxon>Bacillati</taxon>
        <taxon>Bacillota</taxon>
        <taxon>Clostridia</taxon>
        <taxon>Lachnospirales</taxon>
        <taxon>Lachnospiraceae</taxon>
        <taxon>Lachnoanaerobaculum</taxon>
    </lineage>
</organism>
<dbReference type="EMBL" id="AJGH01000017">
    <property type="protein sequence ID" value="EIC96936.1"/>
    <property type="molecule type" value="Genomic_DNA"/>
</dbReference>
<dbReference type="RefSeq" id="WP_008752990.1">
    <property type="nucleotide sequence ID" value="NZ_AJGH01000017.1"/>
</dbReference>
<protein>
    <submittedName>
        <fullName evidence="1">HEPN domain protein</fullName>
    </submittedName>
</protein>
<proteinExistence type="predicted"/>
<evidence type="ECO:0000313" key="2">
    <source>
        <dbReference type="Proteomes" id="UP000005039"/>
    </source>
</evidence>
<accession>I0RB78</accession>
<dbReference type="Proteomes" id="UP000005039">
    <property type="component" value="Unassembled WGS sequence"/>
</dbReference>
<gene>
    <name evidence="1" type="ORF">HMPREF9970_1157</name>
</gene>
<dbReference type="PATRIC" id="fig|1095750.3.peg.318"/>
<keyword evidence="2" id="KW-1185">Reference proteome</keyword>
<evidence type="ECO:0000313" key="1">
    <source>
        <dbReference type="EMBL" id="EIC96936.1"/>
    </source>
</evidence>
<reference evidence="1 2" key="1">
    <citation type="submission" date="2012-03" db="EMBL/GenBank/DDBJ databases">
        <authorList>
            <person name="Durkin A.S."/>
            <person name="McCorrison J."/>
            <person name="Torralba M."/>
            <person name="Gillis M."/>
            <person name="Methe B."/>
            <person name="Sutton G."/>
            <person name="Nelson K.E."/>
        </authorList>
    </citation>
    <scope>NUCLEOTIDE SEQUENCE [LARGE SCALE GENOMIC DNA]</scope>
    <source>
        <strain evidence="1 2">F0468</strain>
    </source>
</reference>
<dbReference type="OrthoDB" id="7063737at2"/>
<name>I0RB78_9FIRM</name>
<sequence>MSKKLHKLIKSCIEESYISFINTSYIDSKSTDEIIKFLYENRDYIQKNIYSSLHFDMGYMVKINWLDNFPTATKEFGYIISFKEAGDILVEHSQDVKADYMVYSVMFNYMQYLELAFKNILSYNNSKIPYTHDINDLWEVAKPIIKNKFKKNEFEILIIDSIIKSIFPKNSTSMNFRYKTDKQGNDNIPNTFTLDLYVVKIWIDIFDKIICDTYNT</sequence>
<comment type="caution">
    <text evidence="1">The sequence shown here is derived from an EMBL/GenBank/DDBJ whole genome shotgun (WGS) entry which is preliminary data.</text>
</comment>
<dbReference type="AlphaFoldDB" id="I0RB78"/>
<dbReference type="eggNOG" id="ENOG50331U8">
    <property type="taxonomic scope" value="Bacteria"/>
</dbReference>